<evidence type="ECO:0000259" key="2">
    <source>
        <dbReference type="Pfam" id="PF23639"/>
    </source>
</evidence>
<comment type="caution">
    <text evidence="3">The sequence shown here is derived from an EMBL/GenBank/DDBJ whole genome shotgun (WGS) entry which is preliminary data.</text>
</comment>
<name>A0A364JT63_9HYPH</name>
<dbReference type="RefSeq" id="WP_111575941.1">
    <property type="nucleotide sequence ID" value="NZ_JBHEEY010000013.1"/>
</dbReference>
<dbReference type="InterPro" id="IPR055570">
    <property type="entry name" value="DUF7146"/>
</dbReference>
<proteinExistence type="predicted"/>
<feature type="domain" description="Toprim" evidence="1">
    <location>
        <begin position="199"/>
        <end position="292"/>
    </location>
</feature>
<dbReference type="Pfam" id="PF23639">
    <property type="entry name" value="DUF7146"/>
    <property type="match status" value="1"/>
</dbReference>
<organism evidence="3 4">
    <name type="scientific">Falsochrobactrum ovis</name>
    <dbReference type="NCBI Taxonomy" id="1293442"/>
    <lineage>
        <taxon>Bacteria</taxon>
        <taxon>Pseudomonadati</taxon>
        <taxon>Pseudomonadota</taxon>
        <taxon>Alphaproteobacteria</taxon>
        <taxon>Hyphomicrobiales</taxon>
        <taxon>Brucellaceae</taxon>
        <taxon>Falsochrobactrum</taxon>
    </lineage>
</organism>
<evidence type="ECO:0000259" key="1">
    <source>
        <dbReference type="Pfam" id="PF13362"/>
    </source>
</evidence>
<accession>A0A364JT63</accession>
<reference evidence="3 4" key="1">
    <citation type="submission" date="2018-06" db="EMBL/GenBank/DDBJ databases">
        <title>Genomic Encyclopedia of Type Strains, Phase IV (KMG-IV): sequencing the most valuable type-strain genomes for metagenomic binning, comparative biology and taxonomic classification.</title>
        <authorList>
            <person name="Goeker M."/>
        </authorList>
    </citation>
    <scope>NUCLEOTIDE SEQUENCE [LARGE SCALE GENOMIC DNA]</scope>
    <source>
        <strain evidence="3 4">DSM 26720</strain>
    </source>
</reference>
<dbReference type="InterPro" id="IPR034154">
    <property type="entry name" value="TOPRIM_DnaG/twinkle"/>
</dbReference>
<dbReference type="Pfam" id="PF13362">
    <property type="entry name" value="Toprim_3"/>
    <property type="match status" value="1"/>
</dbReference>
<dbReference type="Proteomes" id="UP000249453">
    <property type="component" value="Unassembled WGS sequence"/>
</dbReference>
<dbReference type="EMBL" id="QLMK01000012">
    <property type="protein sequence ID" value="RAK26796.1"/>
    <property type="molecule type" value="Genomic_DNA"/>
</dbReference>
<dbReference type="InterPro" id="IPR006171">
    <property type="entry name" value="TOPRIM_dom"/>
</dbReference>
<evidence type="ECO:0000313" key="4">
    <source>
        <dbReference type="Proteomes" id="UP000249453"/>
    </source>
</evidence>
<sequence>MANAQTITLALKGRWFGRYGLGYCPAHNNTKTPALSLADGDDGQLLAHCHAGCDFRDIISALNGLALVDAYHHTAPASTAQLETQRLAETARQRRLSEQARVIWDSSLPIHGTLAESYLNKRGITCPMPETLRFHAACWHQSNQKLPALIARVQGTERFAVHRTYLDGQANKAPLSPSKAMLGTCKGGAVRLLAGSEKLVIAEGIETALSLGSGLLPYPVSIWAALSASGMTSVKLPSKPHQLIIAPDNDDKGVGKQAAYSLAHRATALGWEVSLYPAPDGMDWNDYLIKKGVSA</sequence>
<gene>
    <name evidence="3" type="ORF">C7374_11217</name>
</gene>
<dbReference type="AlphaFoldDB" id="A0A364JT63"/>
<feature type="domain" description="DUF7146" evidence="2">
    <location>
        <begin position="95"/>
        <end position="192"/>
    </location>
</feature>
<keyword evidence="4" id="KW-1185">Reference proteome</keyword>
<dbReference type="CDD" id="cd01029">
    <property type="entry name" value="TOPRIM_primases"/>
    <property type="match status" value="1"/>
</dbReference>
<dbReference type="OrthoDB" id="34187at2"/>
<evidence type="ECO:0000313" key="3">
    <source>
        <dbReference type="EMBL" id="RAK26796.1"/>
    </source>
</evidence>
<protein>
    <submittedName>
        <fullName evidence="3">Toprim domain-containing protein</fullName>
    </submittedName>
</protein>
<dbReference type="Gene3D" id="3.40.1360.10">
    <property type="match status" value="1"/>
</dbReference>